<evidence type="ECO:0000313" key="2">
    <source>
        <dbReference type="Proteomes" id="UP000821865"/>
    </source>
</evidence>
<dbReference type="EMBL" id="CM023480">
    <property type="protein sequence ID" value="KAH7970282.1"/>
    <property type="molecule type" value="Genomic_DNA"/>
</dbReference>
<organism evidence="1 2">
    <name type="scientific">Dermacentor silvarum</name>
    <name type="common">Tick</name>
    <dbReference type="NCBI Taxonomy" id="543639"/>
    <lineage>
        <taxon>Eukaryota</taxon>
        <taxon>Metazoa</taxon>
        <taxon>Ecdysozoa</taxon>
        <taxon>Arthropoda</taxon>
        <taxon>Chelicerata</taxon>
        <taxon>Arachnida</taxon>
        <taxon>Acari</taxon>
        <taxon>Parasitiformes</taxon>
        <taxon>Ixodida</taxon>
        <taxon>Ixodoidea</taxon>
        <taxon>Ixodidae</taxon>
        <taxon>Rhipicephalinae</taxon>
        <taxon>Dermacentor</taxon>
    </lineage>
</organism>
<protein>
    <submittedName>
        <fullName evidence="1">Uncharacterized protein</fullName>
    </submittedName>
</protein>
<comment type="caution">
    <text evidence="1">The sequence shown here is derived from an EMBL/GenBank/DDBJ whole genome shotgun (WGS) entry which is preliminary data.</text>
</comment>
<reference evidence="1" key="1">
    <citation type="submission" date="2020-05" db="EMBL/GenBank/DDBJ databases">
        <title>Large-scale comparative analyses of tick genomes elucidate their genetic diversity and vector capacities.</title>
        <authorList>
            <person name="Jia N."/>
            <person name="Wang J."/>
            <person name="Shi W."/>
            <person name="Du L."/>
            <person name="Sun Y."/>
            <person name="Zhan W."/>
            <person name="Jiang J."/>
            <person name="Wang Q."/>
            <person name="Zhang B."/>
            <person name="Ji P."/>
            <person name="Sakyi L.B."/>
            <person name="Cui X."/>
            <person name="Yuan T."/>
            <person name="Jiang B."/>
            <person name="Yang W."/>
            <person name="Lam T.T.-Y."/>
            <person name="Chang Q."/>
            <person name="Ding S."/>
            <person name="Wang X."/>
            <person name="Zhu J."/>
            <person name="Ruan X."/>
            <person name="Zhao L."/>
            <person name="Wei J."/>
            <person name="Que T."/>
            <person name="Du C."/>
            <person name="Cheng J."/>
            <person name="Dai P."/>
            <person name="Han X."/>
            <person name="Huang E."/>
            <person name="Gao Y."/>
            <person name="Liu J."/>
            <person name="Shao H."/>
            <person name="Ye R."/>
            <person name="Li L."/>
            <person name="Wei W."/>
            <person name="Wang X."/>
            <person name="Wang C."/>
            <person name="Yang T."/>
            <person name="Huo Q."/>
            <person name="Li W."/>
            <person name="Guo W."/>
            <person name="Chen H."/>
            <person name="Zhou L."/>
            <person name="Ni X."/>
            <person name="Tian J."/>
            <person name="Zhou Y."/>
            <person name="Sheng Y."/>
            <person name="Liu T."/>
            <person name="Pan Y."/>
            <person name="Xia L."/>
            <person name="Li J."/>
            <person name="Zhao F."/>
            <person name="Cao W."/>
        </authorList>
    </citation>
    <scope>NUCLEOTIDE SEQUENCE</scope>
    <source>
        <strain evidence="1">Dsil-2018</strain>
    </source>
</reference>
<keyword evidence="2" id="KW-1185">Reference proteome</keyword>
<name>A0ACB8DHU2_DERSI</name>
<gene>
    <name evidence="1" type="ORF">HPB49_002246</name>
</gene>
<dbReference type="Proteomes" id="UP000821865">
    <property type="component" value="Chromosome 11"/>
</dbReference>
<sequence length="445" mass="48400">MVKGLFGAVRGEKIVVSDQGRLRTVHAFLGVPFAKVPRGPLRFKPPQPLDSPLGRDESGHALDSLTKRPPCPQQDFYLGQQLVNTANGSEDCLHVNIWVPARNCSPDAEPGSCQGKTVLFFLYGASFQNGGNSFELYDGRYLSALGDLVVVVPNYRVGALGFISGPSANTLPGNVGLHDQRLALSWTLANIELFGGNASRVVLAGHDAGATSLGYHLYEGDGVKGTIRLATSLQCLADLVTEASLRCLQNASVDAVARSKMSPSFVPVFKRAPLSKPHIRRALKTPASEASGPQGKQFLLGRVQNEGSYPWFVQQQRTGSGDPQQLAALLIGLDNLDRWQNATGIVLDPTVADESYQEAVGDVLESCPMSQLAEQLHAWKNRVYAYVLGYRPAYSSWTDETEAVHFEDMELVFGVPLRPGTPSSEQDKQWSRTMIRVWSTFARTG</sequence>
<evidence type="ECO:0000313" key="1">
    <source>
        <dbReference type="EMBL" id="KAH7970282.1"/>
    </source>
</evidence>
<accession>A0ACB8DHU2</accession>
<proteinExistence type="predicted"/>